<dbReference type="SUPFAM" id="SSF48403">
    <property type="entry name" value="Ankyrin repeat"/>
    <property type="match status" value="1"/>
</dbReference>
<dbReference type="PANTHER" id="PTHR10039:SF16">
    <property type="entry name" value="GPI INOSITOL-DEACYLASE"/>
    <property type="match status" value="1"/>
</dbReference>
<evidence type="ECO:0000256" key="1">
    <source>
        <dbReference type="ARBA" id="ARBA00022737"/>
    </source>
</evidence>
<keyword evidence="2" id="KW-0040">ANK repeat</keyword>
<protein>
    <submittedName>
        <fullName evidence="6">Ankyrin repeat protein</fullName>
    </submittedName>
</protein>
<dbReference type="InterPro" id="IPR056884">
    <property type="entry name" value="NPHP3-like_N"/>
</dbReference>
<dbReference type="EMBL" id="KB021142">
    <property type="protein sequence ID" value="ELA25447.1"/>
    <property type="molecule type" value="Genomic_DNA"/>
</dbReference>
<dbReference type="InterPro" id="IPR027417">
    <property type="entry name" value="P-loop_NTPase"/>
</dbReference>
<feature type="repeat" description="ANK" evidence="2">
    <location>
        <begin position="873"/>
        <end position="905"/>
    </location>
</feature>
<dbReference type="PROSITE" id="PS50297">
    <property type="entry name" value="ANK_REP_REGION"/>
    <property type="match status" value="2"/>
</dbReference>
<dbReference type="AlphaFoldDB" id="L2FGJ1"/>
<dbReference type="InterPro" id="IPR002110">
    <property type="entry name" value="Ankyrin_rpt"/>
</dbReference>
<dbReference type="Pfam" id="PF24883">
    <property type="entry name" value="NPHP3_N"/>
    <property type="match status" value="1"/>
</dbReference>
<evidence type="ECO:0000256" key="2">
    <source>
        <dbReference type="PROSITE-ProRule" id="PRU00023"/>
    </source>
</evidence>
<evidence type="ECO:0000313" key="6">
    <source>
        <dbReference type="EMBL" id="ELA25447.1"/>
    </source>
</evidence>
<dbReference type="InterPro" id="IPR031359">
    <property type="entry name" value="NACHT_N"/>
</dbReference>
<feature type="repeat" description="ANK" evidence="2">
    <location>
        <begin position="1050"/>
        <end position="1079"/>
    </location>
</feature>
<feature type="domain" description="Nephrocystin 3-like N-terminal" evidence="5">
    <location>
        <begin position="295"/>
        <end position="465"/>
    </location>
</feature>
<evidence type="ECO:0000259" key="4">
    <source>
        <dbReference type="Pfam" id="PF17100"/>
    </source>
</evidence>
<name>L2FGJ1_COLFN</name>
<dbReference type="Gene3D" id="3.40.50.300">
    <property type="entry name" value="P-loop containing nucleotide triphosphate hydrolases"/>
    <property type="match status" value="1"/>
</dbReference>
<dbReference type="HOGENOM" id="CLU_000288_34_7_1"/>
<proteinExistence type="predicted"/>
<feature type="region of interest" description="Disordered" evidence="3">
    <location>
        <begin position="694"/>
        <end position="717"/>
    </location>
</feature>
<dbReference type="Gene3D" id="1.25.40.20">
    <property type="entry name" value="Ankyrin repeat-containing domain"/>
    <property type="match status" value="2"/>
</dbReference>
<dbReference type="Pfam" id="PF17100">
    <property type="entry name" value="NACHT_N"/>
    <property type="match status" value="1"/>
</dbReference>
<feature type="domain" description="NWD NACHT-NTPase N-terminal" evidence="4">
    <location>
        <begin position="18"/>
        <end position="194"/>
    </location>
</feature>
<dbReference type="STRING" id="1213859.L2FGJ1"/>
<evidence type="ECO:0000259" key="5">
    <source>
        <dbReference type="Pfam" id="PF24883"/>
    </source>
</evidence>
<organism evidence="6">
    <name type="scientific">Colletotrichum fructicola (strain Nara gc5)</name>
    <name type="common">Anthracnose fungus</name>
    <name type="synonym">Colletotrichum gloeosporioides (strain Nara gc5)</name>
    <dbReference type="NCBI Taxonomy" id="1213859"/>
    <lineage>
        <taxon>Eukaryota</taxon>
        <taxon>Fungi</taxon>
        <taxon>Dikarya</taxon>
        <taxon>Ascomycota</taxon>
        <taxon>Pezizomycotina</taxon>
        <taxon>Sordariomycetes</taxon>
        <taxon>Hypocreomycetidae</taxon>
        <taxon>Glomerellales</taxon>
        <taxon>Glomerellaceae</taxon>
        <taxon>Colletotrichum</taxon>
        <taxon>Colletotrichum gloeosporioides species complex</taxon>
    </lineage>
</organism>
<sequence length="1178" mass="131386">MEPSENITPNLWDIARKRLANTEEAQLAKAAVDNNTLSQQLLELVQGKQQQCMDRRWKFRRSNGEVVVVRDVFEKVVRWLQRFKEVGDVATQYDPTHAALPWAGVRMLLQIAINDAESLGTIAEGIETVSSLITRCAVLETIHLPPHRYPLSKAHATLQDALVALYTAILSWLSVAGAYYEKHLIKRLLRSIVSSGPTLTSIFQEERKVSQLATSLHDQLASSTAVTVKSLDISFNSLMSMFRDLEQPIARVAGTLDRIERSLEAKERQQLIEWLSVIRHMHVHQTVRRGFIESTGGWLLQRAEYTAWCDSTIPCSLWLRGVPGCGKSKLTSLVVQEHIDSVSRTALVAHCYCSRSGIDGNPPSSLVIMGTILRQLAFLVPGGGVHHSAWDEYSQRVKDSEGLEPTPLSLDDCRDLIILITADYPTTIIIDGLDEAEGDIRELLNILQHIIDESQNTVKLFLSSRDSIPVDIHLQNVRSIRVTHVDNAKDVSTFVKSKVGTAVQYKRLLRGKISAEVETRIVRTLTHGSREMFLWASLNLEQLCGAEFEVEADVMDELESLRAPKSLLETLEQMYRRVQQYKPKARQITNIVFGWLLVSERQLSNPELLDIIRLTVNKRLGGVDEENIKSLCRGFVNSENASGSFAFAHESIREFLQGRDDFNATRLQFAAFSSCLRCLTARYDDGERGPLRPDDVVDEMQIDSPNPTPTMDRTEDGSPDVAPACFWQYAIYYWLDHYTKILGQDYRAKADPDLLQFIFEYKGHRFIAWLREMLIVLDEQLKRDDVLSNKTLLLHLSYLESLKAKQQPAIFVASVYGISIILERLEREHTNVDWNEKNIYGTSGLYLSAIRGQDDIVKYLLSHGVDPNMVGGRFKTPIQGAAIRGHASTVEILLNSGADPLLEGRYPTALHAAISGGHEPVIQLLVGNSSCHQAAKLGSLVQAGFYFGRYDAVMSLLRQYFDNEVNSKKFQDESNVGISIALQAALYGTKNADTNNARIMKLLEEISDINEPGGLFGNALQAASFGGSAAWVHMVLERGADPDSIGYCGSALRAASFGGHNEVVRLLLERGATLGPGNKDALEACALKNRLTNTSEYDECKRHFGAAMRTARRENRYRMVDFMLENGAGFLRRDTLEDVAVGGGGRWGDGGYSPNPVLDIFINVTDNVPDRLQGGGGK</sequence>
<dbReference type="Pfam" id="PF12796">
    <property type="entry name" value="Ank_2"/>
    <property type="match status" value="1"/>
</dbReference>
<dbReference type="PROSITE" id="PS50088">
    <property type="entry name" value="ANK_REPEAT"/>
    <property type="match status" value="3"/>
</dbReference>
<dbReference type="SMART" id="SM00248">
    <property type="entry name" value="ANK"/>
    <property type="match status" value="4"/>
</dbReference>
<gene>
    <name evidence="6" type="ORF">CGGC5_13347</name>
</gene>
<dbReference type="PANTHER" id="PTHR10039">
    <property type="entry name" value="AMELOGENIN"/>
    <property type="match status" value="1"/>
</dbReference>
<evidence type="ECO:0000256" key="3">
    <source>
        <dbReference type="SAM" id="MobiDB-lite"/>
    </source>
</evidence>
<keyword evidence="1" id="KW-0677">Repeat</keyword>
<feature type="repeat" description="ANK" evidence="2">
    <location>
        <begin position="840"/>
        <end position="872"/>
    </location>
</feature>
<accession>L2FGJ1</accession>
<reference evidence="6" key="1">
    <citation type="submission" date="2012-08" db="EMBL/GenBank/DDBJ databases">
        <title>Genome analysis of Colletotrichum orbiculare and Colletotrichum fructicola.</title>
        <authorList>
            <person name="Gan P.H.P."/>
            <person name="Ikeda K."/>
            <person name="Irieda H."/>
            <person name="Narusaka M."/>
            <person name="O'Connell R.J."/>
            <person name="Narusaka Y."/>
            <person name="Takano Y."/>
            <person name="Kubo Y."/>
            <person name="Shirasu K."/>
        </authorList>
    </citation>
    <scope>NUCLEOTIDE SEQUENCE</scope>
    <source>
        <strain evidence="6">Nara gc5</strain>
    </source>
</reference>
<dbReference type="InterPro" id="IPR036770">
    <property type="entry name" value="Ankyrin_rpt-contain_sf"/>
</dbReference>